<dbReference type="EMBL" id="KZ821686">
    <property type="protein sequence ID" value="PYH83963.1"/>
    <property type="molecule type" value="Genomic_DNA"/>
</dbReference>
<keyword evidence="7" id="KW-0269">Exonuclease</keyword>
<gene>
    <name evidence="7" type="ORF">BO82DRAFT_352349</name>
</gene>
<dbReference type="InterPro" id="IPR026699">
    <property type="entry name" value="Exosome_RNA_bind1/RRP40/RRP4"/>
</dbReference>
<dbReference type="STRING" id="1448315.A0A319CYK6"/>
<dbReference type="OrthoDB" id="340500at2759"/>
<evidence type="ECO:0000259" key="5">
    <source>
        <dbReference type="Pfam" id="PF15985"/>
    </source>
</evidence>
<dbReference type="RefSeq" id="XP_025494163.1">
    <property type="nucleotide sequence ID" value="XM_025634663.1"/>
</dbReference>
<feature type="region of interest" description="Disordered" evidence="4">
    <location>
        <begin position="36"/>
        <end position="61"/>
    </location>
</feature>
<keyword evidence="2" id="KW-0271">Exosome</keyword>
<proteinExistence type="predicted"/>
<dbReference type="AlphaFoldDB" id="A0A319CYK6"/>
<dbReference type="GO" id="GO:0003723">
    <property type="term" value="F:RNA binding"/>
    <property type="evidence" value="ECO:0007669"/>
    <property type="project" value="UniProtKB-KW"/>
</dbReference>
<comment type="subcellular location">
    <subcellularLocation>
        <location evidence="1">Nucleus</location>
    </subcellularLocation>
</comment>
<dbReference type="GO" id="GO:0071038">
    <property type="term" value="P:TRAMP-dependent tRNA surveillance pathway"/>
    <property type="evidence" value="ECO:0007669"/>
    <property type="project" value="TreeGrafter"/>
</dbReference>
<dbReference type="GO" id="GO:0000176">
    <property type="term" value="C:nuclear exosome (RNase complex)"/>
    <property type="evidence" value="ECO:0007669"/>
    <property type="project" value="TreeGrafter"/>
</dbReference>
<dbReference type="SUPFAM" id="SSF50249">
    <property type="entry name" value="Nucleic acid-binding proteins"/>
    <property type="match status" value="1"/>
</dbReference>
<dbReference type="Gene3D" id="2.40.50.140">
    <property type="entry name" value="Nucleic acid-binding proteins"/>
    <property type="match status" value="1"/>
</dbReference>
<dbReference type="InterPro" id="IPR012340">
    <property type="entry name" value="NA-bd_OB-fold"/>
</dbReference>
<dbReference type="VEuPathDB" id="FungiDB:BO82DRAFT_352349"/>
<dbReference type="PANTHER" id="PTHR21321">
    <property type="entry name" value="PNAS-3 RELATED"/>
    <property type="match status" value="1"/>
</dbReference>
<dbReference type="InterPro" id="IPR041054">
    <property type="entry name" value="Rrp40_N_euk"/>
</dbReference>
<keyword evidence="8" id="KW-1185">Reference proteome</keyword>
<protein>
    <submittedName>
        <fullName evidence="7">Putative exosome complex exonuclease Rrp40</fullName>
    </submittedName>
</protein>
<dbReference type="GO" id="GO:0000467">
    <property type="term" value="P:exonucleolytic trimming to generate mature 3'-end of 5.8S rRNA from tricistronic rRNA transcript (SSU-rRNA, 5.8S rRNA, LSU-rRNA)"/>
    <property type="evidence" value="ECO:0007669"/>
    <property type="project" value="TreeGrafter"/>
</dbReference>
<dbReference type="Pfam" id="PF18311">
    <property type="entry name" value="Rrp40_N"/>
    <property type="match status" value="1"/>
</dbReference>
<dbReference type="GeneID" id="37137404"/>
<dbReference type="SUPFAM" id="SSF54791">
    <property type="entry name" value="Eukaryotic type KH-domain (KH-domain type I)"/>
    <property type="match status" value="1"/>
</dbReference>
<dbReference type="Proteomes" id="UP000248340">
    <property type="component" value="Unassembled WGS sequence"/>
</dbReference>
<dbReference type="InterPro" id="IPR036612">
    <property type="entry name" value="KH_dom_type_1_sf"/>
</dbReference>
<dbReference type="GO" id="GO:0071035">
    <property type="term" value="P:nuclear polyadenylation-dependent rRNA catabolic process"/>
    <property type="evidence" value="ECO:0007669"/>
    <property type="project" value="TreeGrafter"/>
</dbReference>
<dbReference type="GO" id="GO:0071051">
    <property type="term" value="P:poly(A)-dependent snoRNA 3'-end processing"/>
    <property type="evidence" value="ECO:0007669"/>
    <property type="project" value="TreeGrafter"/>
</dbReference>
<dbReference type="Gene3D" id="3.30.1370.10">
    <property type="entry name" value="K Homology domain, type 1"/>
    <property type="match status" value="1"/>
</dbReference>
<evidence type="ECO:0000256" key="1">
    <source>
        <dbReference type="ARBA" id="ARBA00004123"/>
    </source>
</evidence>
<keyword evidence="7" id="KW-0378">Hydrolase</keyword>
<dbReference type="Pfam" id="PF21262">
    <property type="entry name" value="RRP40_S1"/>
    <property type="match status" value="1"/>
</dbReference>
<dbReference type="FunFam" id="2.40.50.140:FF:000112">
    <property type="entry name" value="Exosome complex component RRP40"/>
    <property type="match status" value="1"/>
</dbReference>
<evidence type="ECO:0000256" key="4">
    <source>
        <dbReference type="SAM" id="MobiDB-lite"/>
    </source>
</evidence>
<dbReference type="InterPro" id="IPR004088">
    <property type="entry name" value="KH_dom_type_1"/>
</dbReference>
<dbReference type="PANTHER" id="PTHR21321:SF1">
    <property type="entry name" value="EXOSOME COMPLEX COMPONENT RRP40"/>
    <property type="match status" value="1"/>
</dbReference>
<organism evidence="7 8">
    <name type="scientific">Aspergillus uvarum CBS 121591</name>
    <dbReference type="NCBI Taxonomy" id="1448315"/>
    <lineage>
        <taxon>Eukaryota</taxon>
        <taxon>Fungi</taxon>
        <taxon>Dikarya</taxon>
        <taxon>Ascomycota</taxon>
        <taxon>Pezizomycotina</taxon>
        <taxon>Eurotiomycetes</taxon>
        <taxon>Eurotiomycetidae</taxon>
        <taxon>Eurotiales</taxon>
        <taxon>Aspergillaceae</taxon>
        <taxon>Aspergillus</taxon>
        <taxon>Aspergillus subgen. Circumdati</taxon>
    </lineage>
</organism>
<evidence type="ECO:0000313" key="8">
    <source>
        <dbReference type="Proteomes" id="UP000248340"/>
    </source>
</evidence>
<evidence type="ECO:0000256" key="3">
    <source>
        <dbReference type="ARBA" id="ARBA00022884"/>
    </source>
</evidence>
<accession>A0A319CYK6</accession>
<dbReference type="Pfam" id="PF15985">
    <property type="entry name" value="KH_6"/>
    <property type="match status" value="1"/>
</dbReference>
<sequence length="288" mass="30411">MSSPLVLLPGDEIPSEYLPSTSSAPLRLGAGLRLLSQPHQPTTSSNNNNNNNNPPSSPSHVLTATQAGILSTDNKRNAVSILSSPRRRYIPTVNDLVIAQIHHSSPDYFHCMITPQAPHAVLGQLSFEGATKKTRPMLKQGDLVYARVLSVGLGAGAEVELACINPATGRAEPGGLGPLNGGMVFDISTGMAVRLMRASSSTGEQQDGVAGLVVLDELGKKLEKAGGFEIAIGRNGKVWVDCSNSGDVAVKATVAIGRCLTTIDEHDLNPADQKKLVSRVLRELKIEV</sequence>
<dbReference type="GO" id="GO:0000177">
    <property type="term" value="C:cytoplasmic exosome (RNase complex)"/>
    <property type="evidence" value="ECO:0007669"/>
    <property type="project" value="TreeGrafter"/>
</dbReference>
<reference evidence="7 8" key="1">
    <citation type="submission" date="2016-12" db="EMBL/GenBank/DDBJ databases">
        <title>The genomes of Aspergillus section Nigri reveals drivers in fungal speciation.</title>
        <authorList>
            <consortium name="DOE Joint Genome Institute"/>
            <person name="Vesth T.C."/>
            <person name="Nybo J."/>
            <person name="Theobald S."/>
            <person name="Brandl J."/>
            <person name="Frisvad J.C."/>
            <person name="Nielsen K.F."/>
            <person name="Lyhne E.K."/>
            <person name="Kogle M.E."/>
            <person name="Kuo A."/>
            <person name="Riley R."/>
            <person name="Clum A."/>
            <person name="Nolan M."/>
            <person name="Lipzen A."/>
            <person name="Salamov A."/>
            <person name="Henrissat B."/>
            <person name="Wiebenga A."/>
            <person name="De Vries R.P."/>
            <person name="Grigoriev I.V."/>
            <person name="Mortensen U.H."/>
            <person name="Andersen M.R."/>
            <person name="Baker S.E."/>
        </authorList>
    </citation>
    <scope>NUCLEOTIDE SEQUENCE [LARGE SCALE GENOMIC DNA]</scope>
    <source>
        <strain evidence="7 8">CBS 121591</strain>
    </source>
</reference>
<keyword evidence="3" id="KW-0694">RNA-binding</keyword>
<evidence type="ECO:0000313" key="7">
    <source>
        <dbReference type="EMBL" id="PYH83963.1"/>
    </source>
</evidence>
<evidence type="ECO:0000256" key="2">
    <source>
        <dbReference type="ARBA" id="ARBA00022835"/>
    </source>
</evidence>
<feature type="compositionally biased region" description="Low complexity" evidence="4">
    <location>
        <begin position="44"/>
        <end position="54"/>
    </location>
</feature>
<dbReference type="GO" id="GO:0004527">
    <property type="term" value="F:exonuclease activity"/>
    <property type="evidence" value="ECO:0007669"/>
    <property type="project" value="UniProtKB-KW"/>
</dbReference>
<dbReference type="GO" id="GO:0071034">
    <property type="term" value="P:CUT catabolic process"/>
    <property type="evidence" value="ECO:0007669"/>
    <property type="project" value="TreeGrafter"/>
</dbReference>
<feature type="domain" description="K Homology" evidence="5">
    <location>
        <begin position="182"/>
        <end position="245"/>
    </location>
</feature>
<keyword evidence="7" id="KW-0540">Nuclease</keyword>
<dbReference type="FunFam" id="3.30.1370.10:FF:000091">
    <property type="entry name" value="Putative exosome complex exonuclease Rrp40"/>
    <property type="match status" value="1"/>
</dbReference>
<feature type="region of interest" description="Disordered" evidence="4">
    <location>
        <begin position="1"/>
        <end position="20"/>
    </location>
</feature>
<dbReference type="GO" id="GO:0034475">
    <property type="term" value="P:U4 snRNA 3'-end processing"/>
    <property type="evidence" value="ECO:0007669"/>
    <property type="project" value="TreeGrafter"/>
</dbReference>
<feature type="domain" description="Exosome complex exonuclease Rrp40 N-terminal" evidence="6">
    <location>
        <begin position="26"/>
        <end position="87"/>
    </location>
</feature>
<evidence type="ECO:0000259" key="6">
    <source>
        <dbReference type="Pfam" id="PF18311"/>
    </source>
</evidence>
<name>A0A319CYK6_9EURO</name>